<keyword evidence="2" id="KW-1185">Reference proteome</keyword>
<protein>
    <submittedName>
        <fullName evidence="1">Uncharacterized protein</fullName>
    </submittedName>
</protein>
<organism evidence="1 2">
    <name type="scientific">Paraburkholderia humisilvae</name>
    <dbReference type="NCBI Taxonomy" id="627669"/>
    <lineage>
        <taxon>Bacteria</taxon>
        <taxon>Pseudomonadati</taxon>
        <taxon>Pseudomonadota</taxon>
        <taxon>Betaproteobacteria</taxon>
        <taxon>Burkholderiales</taxon>
        <taxon>Burkholderiaceae</taxon>
        <taxon>Paraburkholderia</taxon>
    </lineage>
</organism>
<gene>
    <name evidence="1" type="ORF">LMG29542_06287</name>
</gene>
<evidence type="ECO:0000313" key="1">
    <source>
        <dbReference type="EMBL" id="CAB3770173.1"/>
    </source>
</evidence>
<evidence type="ECO:0000313" key="2">
    <source>
        <dbReference type="Proteomes" id="UP000494363"/>
    </source>
</evidence>
<dbReference type="EMBL" id="CADIKH010000044">
    <property type="protein sequence ID" value="CAB3770173.1"/>
    <property type="molecule type" value="Genomic_DNA"/>
</dbReference>
<proteinExistence type="predicted"/>
<accession>A0A6J5EVD7</accession>
<dbReference type="Proteomes" id="UP000494363">
    <property type="component" value="Unassembled WGS sequence"/>
</dbReference>
<dbReference type="AlphaFoldDB" id="A0A6J5EVD7"/>
<reference evidence="1 2" key="1">
    <citation type="submission" date="2020-04" db="EMBL/GenBank/DDBJ databases">
        <authorList>
            <person name="De Canck E."/>
        </authorList>
    </citation>
    <scope>NUCLEOTIDE SEQUENCE [LARGE SCALE GENOMIC DNA]</scope>
    <source>
        <strain evidence="1 2">LMG 29542</strain>
    </source>
</reference>
<name>A0A6J5EVD7_9BURK</name>
<sequence length="142" mass="15336">MKLKPRSSGNSRPDSTTNEIALSVAADGMWERSPIYPFTLGDRMSHRQPMPLERKLFCRFIPGRQYGVHCIKPLLARARRDGNLKTEVASIYPLADLRTALAAAGVGGRNGKVCSISGASSSSVGKATCEPFTFELPAAGLR</sequence>